<comment type="caution">
    <text evidence="5">The sequence shown here is derived from an EMBL/GenBank/DDBJ whole genome shotgun (WGS) entry which is preliminary data.</text>
</comment>
<evidence type="ECO:0000313" key="5">
    <source>
        <dbReference type="EMBL" id="KAG5853996.1"/>
    </source>
</evidence>
<organism evidence="5 6">
    <name type="scientific">Anguilla anguilla</name>
    <name type="common">European freshwater eel</name>
    <name type="synonym">Muraena anguilla</name>
    <dbReference type="NCBI Taxonomy" id="7936"/>
    <lineage>
        <taxon>Eukaryota</taxon>
        <taxon>Metazoa</taxon>
        <taxon>Chordata</taxon>
        <taxon>Craniata</taxon>
        <taxon>Vertebrata</taxon>
        <taxon>Euteleostomi</taxon>
        <taxon>Actinopterygii</taxon>
        <taxon>Neopterygii</taxon>
        <taxon>Teleostei</taxon>
        <taxon>Anguilliformes</taxon>
        <taxon>Anguillidae</taxon>
        <taxon>Anguilla</taxon>
    </lineage>
</organism>
<dbReference type="AlphaFoldDB" id="A0A9D3MS26"/>
<evidence type="ECO:0000256" key="3">
    <source>
        <dbReference type="RuleBase" id="RU102079"/>
    </source>
</evidence>
<sequence length="166" mass="18421">MTDVYYSANCLKVHQSQKSPKLCVTNPSSACSVENVELKNLPFGPGNDLLIKGTPNANAKCFSVNVGHSDSEVGLHISVRFDAEGEVNTIVLNSKQGDVWKDEQRAASFPFKEGKEFQMTITNGSSEFLVNLHDGQIIHFPNRLANKTYEYVFVRGDVKVDRLQVN</sequence>
<dbReference type="PROSITE" id="PS51304">
    <property type="entry name" value="GALECTIN"/>
    <property type="match status" value="1"/>
</dbReference>
<dbReference type="EMBL" id="JAFIRN010000002">
    <property type="protein sequence ID" value="KAG5853996.1"/>
    <property type="molecule type" value="Genomic_DNA"/>
</dbReference>
<evidence type="ECO:0000259" key="4">
    <source>
        <dbReference type="PROSITE" id="PS51304"/>
    </source>
</evidence>
<dbReference type="PANTHER" id="PTHR11346:SF97">
    <property type="entry name" value="GALECTIN-1"/>
    <property type="match status" value="1"/>
</dbReference>
<dbReference type="GO" id="GO:0043236">
    <property type="term" value="F:laminin binding"/>
    <property type="evidence" value="ECO:0007669"/>
    <property type="project" value="TreeGrafter"/>
</dbReference>
<dbReference type="Pfam" id="PF00337">
    <property type="entry name" value="Gal-bind_lectin"/>
    <property type="match status" value="1"/>
</dbReference>
<proteinExistence type="predicted"/>
<dbReference type="OrthoDB" id="8918229at2759"/>
<dbReference type="SMART" id="SM00908">
    <property type="entry name" value="Gal-bind_lectin"/>
    <property type="match status" value="1"/>
</dbReference>
<dbReference type="FunFam" id="2.60.120.200:FF:000021">
    <property type="entry name" value="Galectin"/>
    <property type="match status" value="1"/>
</dbReference>
<evidence type="ECO:0000313" key="6">
    <source>
        <dbReference type="Proteomes" id="UP001044222"/>
    </source>
</evidence>
<keyword evidence="2 3" id="KW-0430">Lectin</keyword>
<feature type="domain" description="Galectin" evidence="4">
    <location>
        <begin position="35"/>
        <end position="166"/>
    </location>
</feature>
<evidence type="ECO:0000256" key="2">
    <source>
        <dbReference type="ARBA" id="ARBA00022734"/>
    </source>
</evidence>
<dbReference type="CDD" id="cd00070">
    <property type="entry name" value="GLECT"/>
    <property type="match status" value="1"/>
</dbReference>
<dbReference type="SMART" id="SM00276">
    <property type="entry name" value="GLECT"/>
    <property type="match status" value="1"/>
</dbReference>
<gene>
    <name evidence="5" type="ORF">ANANG_G00032780</name>
</gene>
<dbReference type="GO" id="GO:0005615">
    <property type="term" value="C:extracellular space"/>
    <property type="evidence" value="ECO:0007669"/>
    <property type="project" value="TreeGrafter"/>
</dbReference>
<dbReference type="Gene3D" id="2.60.120.200">
    <property type="match status" value="1"/>
</dbReference>
<accession>A0A9D3MS26</accession>
<dbReference type="Proteomes" id="UP001044222">
    <property type="component" value="Unassembled WGS sequence"/>
</dbReference>
<evidence type="ECO:0000256" key="1">
    <source>
        <dbReference type="ARBA" id="ARBA00011738"/>
    </source>
</evidence>
<dbReference type="OMA" id="YYSANCL"/>
<reference evidence="5" key="1">
    <citation type="submission" date="2021-01" db="EMBL/GenBank/DDBJ databases">
        <title>A chromosome-scale assembly of European eel, Anguilla anguilla.</title>
        <authorList>
            <person name="Henkel C."/>
            <person name="Jong-Raadsen S.A."/>
            <person name="Dufour S."/>
            <person name="Weltzien F.-A."/>
            <person name="Palstra A.P."/>
            <person name="Pelster B."/>
            <person name="Spaink H.P."/>
            <person name="Van Den Thillart G.E."/>
            <person name="Jansen H."/>
            <person name="Zahm M."/>
            <person name="Klopp C."/>
            <person name="Cedric C."/>
            <person name="Louis A."/>
            <person name="Berthelot C."/>
            <person name="Parey E."/>
            <person name="Roest Crollius H."/>
            <person name="Montfort J."/>
            <person name="Robinson-Rechavi M."/>
            <person name="Bucao C."/>
            <person name="Bouchez O."/>
            <person name="Gislard M."/>
            <person name="Lluch J."/>
            <person name="Milhes M."/>
            <person name="Lampietro C."/>
            <person name="Lopez Roques C."/>
            <person name="Donnadieu C."/>
            <person name="Braasch I."/>
            <person name="Desvignes T."/>
            <person name="Postlethwait J."/>
            <person name="Bobe J."/>
            <person name="Guiguen Y."/>
            <person name="Dirks R."/>
        </authorList>
    </citation>
    <scope>NUCLEOTIDE SEQUENCE</scope>
    <source>
        <strain evidence="5">Tag_6206</strain>
        <tissue evidence="5">Liver</tissue>
    </source>
</reference>
<dbReference type="GO" id="GO:0030246">
    <property type="term" value="F:carbohydrate binding"/>
    <property type="evidence" value="ECO:0007669"/>
    <property type="project" value="UniProtKB-UniRule"/>
</dbReference>
<keyword evidence="6" id="KW-1185">Reference proteome</keyword>
<dbReference type="InterPro" id="IPR001079">
    <property type="entry name" value="Galectin_CRD"/>
</dbReference>
<name>A0A9D3MS26_ANGAN</name>
<dbReference type="PANTHER" id="PTHR11346">
    <property type="entry name" value="GALECTIN"/>
    <property type="match status" value="1"/>
</dbReference>
<dbReference type="InterPro" id="IPR044156">
    <property type="entry name" value="Galectin-like"/>
</dbReference>
<dbReference type="InterPro" id="IPR013320">
    <property type="entry name" value="ConA-like_dom_sf"/>
</dbReference>
<protein>
    <recommendedName>
        <fullName evidence="3">Galectin</fullName>
    </recommendedName>
</protein>
<dbReference type="SUPFAM" id="SSF49899">
    <property type="entry name" value="Concanavalin A-like lectins/glucanases"/>
    <property type="match status" value="1"/>
</dbReference>
<comment type="subunit">
    <text evidence="1">Homodimer.</text>
</comment>